<evidence type="ECO:0000313" key="7">
    <source>
        <dbReference type="EMBL" id="CAF4132262.1"/>
    </source>
</evidence>
<dbReference type="AlphaFoldDB" id="A0A8S2QTY0"/>
<protein>
    <recommendedName>
        <fullName evidence="5">ABC transmembrane type-1 domain-containing protein</fullName>
    </recommendedName>
</protein>
<evidence type="ECO:0000313" key="8">
    <source>
        <dbReference type="Proteomes" id="UP000682733"/>
    </source>
</evidence>
<evidence type="ECO:0000313" key="6">
    <source>
        <dbReference type="EMBL" id="CAF1321998.1"/>
    </source>
</evidence>
<dbReference type="Gene3D" id="3.40.50.300">
    <property type="entry name" value="P-loop containing nucleotide triphosphate hydrolases"/>
    <property type="match status" value="1"/>
</dbReference>
<dbReference type="EMBL" id="CAJOBA010042397">
    <property type="protein sequence ID" value="CAF4132262.1"/>
    <property type="molecule type" value="Genomic_DNA"/>
</dbReference>
<name>A0A8S2QTY0_9BILA</name>
<dbReference type="InterPro" id="IPR039421">
    <property type="entry name" value="Type_1_exporter"/>
</dbReference>
<comment type="subcellular location">
    <subcellularLocation>
        <location evidence="1">Membrane</location>
        <topology evidence="1">Multi-pass membrane protein</topology>
    </subcellularLocation>
</comment>
<reference evidence="7" key="1">
    <citation type="submission" date="2021-02" db="EMBL/GenBank/DDBJ databases">
        <authorList>
            <person name="Nowell W R."/>
        </authorList>
    </citation>
    <scope>NUCLEOTIDE SEQUENCE</scope>
</reference>
<dbReference type="GO" id="GO:0005524">
    <property type="term" value="F:ATP binding"/>
    <property type="evidence" value="ECO:0007669"/>
    <property type="project" value="InterPro"/>
</dbReference>
<keyword evidence="2" id="KW-0812">Transmembrane</keyword>
<proteinExistence type="predicted"/>
<evidence type="ECO:0000256" key="1">
    <source>
        <dbReference type="ARBA" id="ARBA00004141"/>
    </source>
</evidence>
<keyword evidence="4" id="KW-0472">Membrane</keyword>
<evidence type="ECO:0000256" key="4">
    <source>
        <dbReference type="ARBA" id="ARBA00023136"/>
    </source>
</evidence>
<comment type="caution">
    <text evidence="7">The sequence shown here is derived from an EMBL/GenBank/DDBJ whole genome shotgun (WGS) entry which is preliminary data.</text>
</comment>
<dbReference type="Proteomes" id="UP000677228">
    <property type="component" value="Unassembled WGS sequence"/>
</dbReference>
<dbReference type="SUPFAM" id="SSF52540">
    <property type="entry name" value="P-loop containing nucleoside triphosphate hydrolases"/>
    <property type="match status" value="1"/>
</dbReference>
<dbReference type="GO" id="GO:0005743">
    <property type="term" value="C:mitochondrial inner membrane"/>
    <property type="evidence" value="ECO:0007669"/>
    <property type="project" value="TreeGrafter"/>
</dbReference>
<dbReference type="Pfam" id="PF00664">
    <property type="entry name" value="ABC_membrane"/>
    <property type="match status" value="1"/>
</dbReference>
<evidence type="ECO:0000256" key="3">
    <source>
        <dbReference type="ARBA" id="ARBA00022989"/>
    </source>
</evidence>
<feature type="non-terminal residue" evidence="7">
    <location>
        <position position="1"/>
    </location>
</feature>
<dbReference type="GO" id="GO:0090374">
    <property type="term" value="P:oligopeptide export from mitochondrion"/>
    <property type="evidence" value="ECO:0007669"/>
    <property type="project" value="TreeGrafter"/>
</dbReference>
<sequence>MVYIYRAPRSTRKLTALMTMNELQPYSKSGAIVQEVFSSIRTVFAYNSSEYEQLRYNKYLDSCKHESKRKGILFGCYMAQNIHSLSEASGAATEIWQILDDEELLNDNLSQTNKAIEENIAIVGDIEFNNVQFSYPTRKDIQVLDNLNLVVSHGDKVALVGSSGA</sequence>
<dbReference type="Gene3D" id="1.20.1560.10">
    <property type="entry name" value="ABC transporter type 1, transmembrane domain"/>
    <property type="match status" value="2"/>
</dbReference>
<dbReference type="SUPFAM" id="SSF90123">
    <property type="entry name" value="ABC transporter transmembrane region"/>
    <property type="match status" value="1"/>
</dbReference>
<dbReference type="InterPro" id="IPR027417">
    <property type="entry name" value="P-loop_NTPase"/>
</dbReference>
<organism evidence="7 8">
    <name type="scientific">Didymodactylos carnosus</name>
    <dbReference type="NCBI Taxonomy" id="1234261"/>
    <lineage>
        <taxon>Eukaryota</taxon>
        <taxon>Metazoa</taxon>
        <taxon>Spiralia</taxon>
        <taxon>Gnathifera</taxon>
        <taxon>Rotifera</taxon>
        <taxon>Eurotatoria</taxon>
        <taxon>Bdelloidea</taxon>
        <taxon>Philodinida</taxon>
        <taxon>Philodinidae</taxon>
        <taxon>Didymodactylos</taxon>
    </lineage>
</organism>
<dbReference type="PANTHER" id="PTHR43394:SF27">
    <property type="entry name" value="ATP-DEPENDENT TRANSLOCASE ABCB1-LIKE"/>
    <property type="match status" value="1"/>
</dbReference>
<gene>
    <name evidence="6" type="ORF">OVA965_LOCUS29480</name>
    <name evidence="7" type="ORF">TMI583_LOCUS30253</name>
</gene>
<evidence type="ECO:0000259" key="5">
    <source>
        <dbReference type="Pfam" id="PF00664"/>
    </source>
</evidence>
<dbReference type="InterPro" id="IPR036640">
    <property type="entry name" value="ABC1_TM_sf"/>
</dbReference>
<dbReference type="Proteomes" id="UP000682733">
    <property type="component" value="Unassembled WGS sequence"/>
</dbReference>
<dbReference type="PANTHER" id="PTHR43394">
    <property type="entry name" value="ATP-DEPENDENT PERMEASE MDL1, MITOCHONDRIAL"/>
    <property type="match status" value="1"/>
</dbReference>
<dbReference type="EMBL" id="CAJNOK010020796">
    <property type="protein sequence ID" value="CAF1321998.1"/>
    <property type="molecule type" value="Genomic_DNA"/>
</dbReference>
<feature type="domain" description="ABC transmembrane type-1" evidence="5">
    <location>
        <begin position="18"/>
        <end position="75"/>
    </location>
</feature>
<evidence type="ECO:0000256" key="2">
    <source>
        <dbReference type="ARBA" id="ARBA00022692"/>
    </source>
</evidence>
<accession>A0A8S2QTY0</accession>
<dbReference type="InterPro" id="IPR011527">
    <property type="entry name" value="ABC1_TM_dom"/>
</dbReference>
<keyword evidence="3" id="KW-1133">Transmembrane helix</keyword>
<dbReference type="GO" id="GO:0015421">
    <property type="term" value="F:ABC-type oligopeptide transporter activity"/>
    <property type="evidence" value="ECO:0007669"/>
    <property type="project" value="TreeGrafter"/>
</dbReference>